<dbReference type="SMART" id="SM00110">
    <property type="entry name" value="C1Q"/>
    <property type="match status" value="1"/>
</dbReference>
<name>A0A164ZQ12_9CRUS</name>
<evidence type="ECO:0000313" key="7">
    <source>
        <dbReference type="Proteomes" id="UP000076858"/>
    </source>
</evidence>
<feature type="domain" description="C1q" evidence="5">
    <location>
        <begin position="392"/>
        <end position="545"/>
    </location>
</feature>
<comment type="caution">
    <text evidence="6">The sequence shown here is derived from an EMBL/GenBank/DDBJ whole genome shotgun (WGS) entry which is preliminary data.</text>
</comment>
<dbReference type="InterPro" id="IPR008983">
    <property type="entry name" value="Tumour_necrosis_fac-like_dom"/>
</dbReference>
<evidence type="ECO:0000256" key="3">
    <source>
        <dbReference type="ARBA" id="ARBA00022729"/>
    </source>
</evidence>
<dbReference type="Proteomes" id="UP000076858">
    <property type="component" value="Unassembled WGS sequence"/>
</dbReference>
<dbReference type="SUPFAM" id="SSF49842">
    <property type="entry name" value="TNF-like"/>
    <property type="match status" value="1"/>
</dbReference>
<dbReference type="OrthoDB" id="6366638at2759"/>
<proteinExistence type="predicted"/>
<dbReference type="GO" id="GO:0005615">
    <property type="term" value="C:extracellular space"/>
    <property type="evidence" value="ECO:0007669"/>
    <property type="project" value="TreeGrafter"/>
</dbReference>
<evidence type="ECO:0000259" key="5">
    <source>
        <dbReference type="PROSITE" id="PS50871"/>
    </source>
</evidence>
<protein>
    <submittedName>
        <fullName evidence="6">C1q and tumor necrosis factor-related 2-like protein</fullName>
    </submittedName>
</protein>
<dbReference type="InterPro" id="IPR001073">
    <property type="entry name" value="C1q_dom"/>
</dbReference>
<keyword evidence="4" id="KW-0175">Coiled coil</keyword>
<reference evidence="6 7" key="1">
    <citation type="submission" date="2016-03" db="EMBL/GenBank/DDBJ databases">
        <title>EvidentialGene: Evidence-directed Construction of Genes on Genomes.</title>
        <authorList>
            <person name="Gilbert D.G."/>
            <person name="Choi J.-H."/>
            <person name="Mockaitis K."/>
            <person name="Colbourne J."/>
            <person name="Pfrender M."/>
        </authorList>
    </citation>
    <scope>NUCLEOTIDE SEQUENCE [LARGE SCALE GENOMIC DNA]</scope>
    <source>
        <strain evidence="6 7">Xinb3</strain>
        <tissue evidence="6">Complete organism</tissue>
    </source>
</reference>
<evidence type="ECO:0000256" key="2">
    <source>
        <dbReference type="ARBA" id="ARBA00022525"/>
    </source>
</evidence>
<dbReference type="Pfam" id="PF00386">
    <property type="entry name" value="C1q"/>
    <property type="match status" value="1"/>
</dbReference>
<dbReference type="AlphaFoldDB" id="A0A164ZQ12"/>
<dbReference type="PANTHER" id="PTHR22923:SF62">
    <property type="entry name" value="CVP18"/>
    <property type="match status" value="1"/>
</dbReference>
<keyword evidence="3" id="KW-0732">Signal</keyword>
<gene>
    <name evidence="6" type="ORF">APZ42_017125</name>
</gene>
<accession>A0A164ZQ12</accession>
<comment type="subcellular location">
    <subcellularLocation>
        <location evidence="1">Secreted</location>
    </subcellularLocation>
</comment>
<keyword evidence="2" id="KW-0964">Secreted</keyword>
<dbReference type="InterPro" id="IPR050822">
    <property type="entry name" value="Cerebellin_Synaptic_Org"/>
</dbReference>
<evidence type="ECO:0000313" key="6">
    <source>
        <dbReference type="EMBL" id="KZS16601.1"/>
    </source>
</evidence>
<feature type="coiled-coil region" evidence="4">
    <location>
        <begin position="193"/>
        <end position="238"/>
    </location>
</feature>
<organism evidence="6 7">
    <name type="scientific">Daphnia magna</name>
    <dbReference type="NCBI Taxonomy" id="35525"/>
    <lineage>
        <taxon>Eukaryota</taxon>
        <taxon>Metazoa</taxon>
        <taxon>Ecdysozoa</taxon>
        <taxon>Arthropoda</taxon>
        <taxon>Crustacea</taxon>
        <taxon>Branchiopoda</taxon>
        <taxon>Diplostraca</taxon>
        <taxon>Cladocera</taxon>
        <taxon>Anomopoda</taxon>
        <taxon>Daphniidae</taxon>
        <taxon>Daphnia</taxon>
    </lineage>
</organism>
<evidence type="ECO:0000256" key="1">
    <source>
        <dbReference type="ARBA" id="ARBA00004613"/>
    </source>
</evidence>
<dbReference type="PANTHER" id="PTHR22923">
    <property type="entry name" value="CEREBELLIN-RELATED"/>
    <property type="match status" value="1"/>
</dbReference>
<dbReference type="PROSITE" id="PS50871">
    <property type="entry name" value="C1Q"/>
    <property type="match status" value="1"/>
</dbReference>
<sequence>MPNLELYPTTFTHIHNSDGGRKKNQNPQLVFRYIKGVCVREFLFSQGQQCDPVHCIVATMKHLIVLSVVVVGCFATAQLHVERTRYRPINPFRFDSFPSSSRVPTSGDIVKAVASPNVLDDHQIRLMLDAHIVCLTELKGTKQRLMDTNAVIEQFKEEVREDILRLHTQLAAIITNVDLEDVKIQLNANSQLLANTVINLQELEDKLEVTKQHTSDVLTRYQNEMNVTVEKLEEKQRETADNVTDAHYGIASLTTELDAVKQQSKDTYNYVEELKTGWTATDFAVADLMRDLNVAREEALASNVRIEELASTLNARTSPSSIGEMPGSCADLRQIGHVKSGLHLVMGEKGVESVYCDFTLEGQGLNSCLAYGFTCNLNIYAEKDKWIGYTDVKTAPVYFSVQRTSRFNKTNVPIPFDLAKSAIGNAMNLTSGVFTAPKTGTYFFIFNGLAEFDTTSNVIPYLAVGLFLNKSGNRIALALTEEAHTIKDQYRGQRVPLALQTTIQLQEGDQVWLEIFGESGTVSLFDNKNNHSAFTGWLMEEEMSL</sequence>
<dbReference type="EMBL" id="LRGB01000687">
    <property type="protein sequence ID" value="KZS16601.1"/>
    <property type="molecule type" value="Genomic_DNA"/>
</dbReference>
<keyword evidence="7" id="KW-1185">Reference proteome</keyword>
<dbReference type="Gene3D" id="2.60.120.40">
    <property type="match status" value="1"/>
</dbReference>
<evidence type="ECO:0000256" key="4">
    <source>
        <dbReference type="SAM" id="Coils"/>
    </source>
</evidence>